<organism evidence="1 2">
    <name type="scientific">Microcoleus anatoxicus PTRS2</name>
    <dbReference type="NCBI Taxonomy" id="2705321"/>
    <lineage>
        <taxon>Bacteria</taxon>
        <taxon>Bacillati</taxon>
        <taxon>Cyanobacteriota</taxon>
        <taxon>Cyanophyceae</taxon>
        <taxon>Oscillatoriophycideae</taxon>
        <taxon>Oscillatoriales</taxon>
        <taxon>Microcoleaceae</taxon>
        <taxon>Microcoleus</taxon>
        <taxon>Microcoleus anatoxicus</taxon>
    </lineage>
</organism>
<dbReference type="RefSeq" id="WP_340521811.1">
    <property type="nucleotide sequence ID" value="NZ_JBBLXS010000180.1"/>
</dbReference>
<keyword evidence="2" id="KW-1185">Reference proteome</keyword>
<sequence>MSTLTNFWCATVTDLMLFRVLAKTRLVQVISRFEIEDENDKPVCFPLSASWTGWMTFAFPEFKLNVQKLKNVQT</sequence>
<evidence type="ECO:0000313" key="2">
    <source>
        <dbReference type="Proteomes" id="UP001384579"/>
    </source>
</evidence>
<evidence type="ECO:0000313" key="1">
    <source>
        <dbReference type="EMBL" id="MEK0186099.1"/>
    </source>
</evidence>
<dbReference type="Proteomes" id="UP001384579">
    <property type="component" value="Unassembled WGS sequence"/>
</dbReference>
<name>A0ABU8YNV9_9CYAN</name>
<accession>A0ABU8YNV9</accession>
<comment type="caution">
    <text evidence="1">The sequence shown here is derived from an EMBL/GenBank/DDBJ whole genome shotgun (WGS) entry which is preliminary data.</text>
</comment>
<reference evidence="1 2" key="1">
    <citation type="journal article" date="2020" name="Harmful Algae">
        <title>Molecular and morphological characterization of a novel dihydroanatoxin-a producing Microcoleus species (cyanobacteria) from the Russian River, California, USA.</title>
        <authorList>
            <person name="Conklin K.Y."/>
            <person name="Stancheva R."/>
            <person name="Otten T.G."/>
            <person name="Fadness R."/>
            <person name="Boyer G.L."/>
            <person name="Read B."/>
            <person name="Zhang X."/>
            <person name="Sheath R.G."/>
        </authorList>
    </citation>
    <scope>NUCLEOTIDE SEQUENCE [LARGE SCALE GENOMIC DNA]</scope>
    <source>
        <strain evidence="1 2">PTRS2</strain>
    </source>
</reference>
<proteinExistence type="predicted"/>
<protein>
    <submittedName>
        <fullName evidence="1">Uncharacterized protein</fullName>
    </submittedName>
</protein>
<dbReference type="EMBL" id="JBBLXS010000180">
    <property type="protein sequence ID" value="MEK0186099.1"/>
    <property type="molecule type" value="Genomic_DNA"/>
</dbReference>
<gene>
    <name evidence="1" type="ORF">WMG39_14760</name>
</gene>